<evidence type="ECO:0000313" key="3">
    <source>
        <dbReference type="Proteomes" id="UP000675284"/>
    </source>
</evidence>
<dbReference type="AlphaFoldDB" id="A0A941I7J6"/>
<accession>A0A941I7J6</accession>
<name>A0A941I7J6_9BACI</name>
<gene>
    <name evidence="2" type="ORF">KCX74_00835</name>
</gene>
<organism evidence="2 3">
    <name type="scientific">Virgibacillus salarius</name>
    <dbReference type="NCBI Taxonomy" id="447199"/>
    <lineage>
        <taxon>Bacteria</taxon>
        <taxon>Bacillati</taxon>
        <taxon>Bacillota</taxon>
        <taxon>Bacilli</taxon>
        <taxon>Bacillales</taxon>
        <taxon>Bacillaceae</taxon>
        <taxon>Virgibacillus</taxon>
    </lineage>
</organism>
<evidence type="ECO:0000259" key="1">
    <source>
        <dbReference type="PROSITE" id="PS51819"/>
    </source>
</evidence>
<proteinExistence type="predicted"/>
<dbReference type="PROSITE" id="PS51819">
    <property type="entry name" value="VOC"/>
    <property type="match status" value="1"/>
</dbReference>
<dbReference type="Pfam" id="PF00903">
    <property type="entry name" value="Glyoxalase"/>
    <property type="match status" value="1"/>
</dbReference>
<protein>
    <submittedName>
        <fullName evidence="2">VOC family protein</fullName>
    </submittedName>
</protein>
<reference evidence="2" key="1">
    <citation type="submission" date="2021-04" db="EMBL/GenBank/DDBJ databases">
        <title>Isolation and polyphasic classification of algal microorganism.</title>
        <authorList>
            <person name="Wang S."/>
        </authorList>
    </citation>
    <scope>NUCLEOTIDE SEQUENCE</scope>
    <source>
        <strain evidence="2">720a</strain>
    </source>
</reference>
<dbReference type="InterPro" id="IPR029068">
    <property type="entry name" value="Glyas_Bleomycin-R_OHBP_Dase"/>
</dbReference>
<dbReference type="InterPro" id="IPR004360">
    <property type="entry name" value="Glyas_Fos-R_dOase_dom"/>
</dbReference>
<comment type="caution">
    <text evidence="2">The sequence shown here is derived from an EMBL/GenBank/DDBJ whole genome shotgun (WGS) entry which is preliminary data.</text>
</comment>
<dbReference type="SUPFAM" id="SSF54593">
    <property type="entry name" value="Glyoxalase/Bleomycin resistance protein/Dihydroxybiphenyl dioxygenase"/>
    <property type="match status" value="1"/>
</dbReference>
<dbReference type="InterPro" id="IPR037523">
    <property type="entry name" value="VOC_core"/>
</dbReference>
<evidence type="ECO:0000313" key="2">
    <source>
        <dbReference type="EMBL" id="MBR7794584.1"/>
    </source>
</evidence>
<sequence length="138" mass="15595">MKGKLSRVGTTYLPVKEVEESATWYAEHLGAKVNYKDNDKAILQFADQSFFLVKSPLGESANFTDSYGNECFSVTFEVNGVEALANLHQDFKGRDINVGKIEDRGHAGRNFVFYDPNGNKFDVWSELSPTFRALHHQK</sequence>
<dbReference type="EMBL" id="JAGSOT010000002">
    <property type="protein sequence ID" value="MBR7794584.1"/>
    <property type="molecule type" value="Genomic_DNA"/>
</dbReference>
<feature type="domain" description="VOC" evidence="1">
    <location>
        <begin position="7"/>
        <end position="126"/>
    </location>
</feature>
<dbReference type="Gene3D" id="3.10.180.10">
    <property type="entry name" value="2,3-Dihydroxybiphenyl 1,2-Dioxygenase, domain 1"/>
    <property type="match status" value="1"/>
</dbReference>
<dbReference type="RefSeq" id="WP_166529793.1">
    <property type="nucleotide sequence ID" value="NZ_JAGSOT010000002.1"/>
</dbReference>
<dbReference type="Proteomes" id="UP000675284">
    <property type="component" value="Unassembled WGS sequence"/>
</dbReference>
<keyword evidence="3" id="KW-1185">Reference proteome</keyword>
<dbReference type="CDD" id="cd06587">
    <property type="entry name" value="VOC"/>
    <property type="match status" value="1"/>
</dbReference>